<keyword evidence="4" id="KW-1185">Reference proteome</keyword>
<proteinExistence type="predicted"/>
<feature type="region of interest" description="Disordered" evidence="1">
    <location>
        <begin position="1"/>
        <end position="31"/>
    </location>
</feature>
<evidence type="ECO:0000313" key="5">
    <source>
        <dbReference type="Proteomes" id="UP000325313"/>
    </source>
</evidence>
<dbReference type="Proteomes" id="UP000325313">
    <property type="component" value="Unassembled WGS sequence"/>
</dbReference>
<evidence type="ECO:0000313" key="2">
    <source>
        <dbReference type="EMBL" id="KAA1096187.1"/>
    </source>
</evidence>
<dbReference type="EMBL" id="VDEP01000343">
    <property type="protein sequence ID" value="KAA1099064.1"/>
    <property type="molecule type" value="Genomic_DNA"/>
</dbReference>
<reference evidence="4 5" key="1">
    <citation type="submission" date="2019-05" db="EMBL/GenBank/DDBJ databases">
        <title>Emergence of the Ug99 lineage of the wheat stem rust pathogen through somatic hybridization.</title>
        <authorList>
            <person name="Li F."/>
            <person name="Upadhyaya N.M."/>
            <person name="Sperschneider J."/>
            <person name="Matny O."/>
            <person name="Nguyen-Phuc H."/>
            <person name="Mago R."/>
            <person name="Raley C."/>
            <person name="Miller M.E."/>
            <person name="Silverstein K.A.T."/>
            <person name="Henningsen E."/>
            <person name="Hirsch C.D."/>
            <person name="Visser B."/>
            <person name="Pretorius Z.A."/>
            <person name="Steffenson B.J."/>
            <person name="Schwessinger B."/>
            <person name="Dodds P.N."/>
            <person name="Figueroa M."/>
        </authorList>
    </citation>
    <scope>NUCLEOTIDE SEQUENCE [LARGE SCALE GENOMIC DNA]</scope>
    <source>
        <strain evidence="2">21-0</strain>
        <strain evidence="3 5">Ug99</strain>
    </source>
</reference>
<evidence type="ECO:0000256" key="1">
    <source>
        <dbReference type="SAM" id="MobiDB-lite"/>
    </source>
</evidence>
<dbReference type="Proteomes" id="UP000324748">
    <property type="component" value="Unassembled WGS sequence"/>
</dbReference>
<dbReference type="EMBL" id="VSWC01000067">
    <property type="protein sequence ID" value="KAA1096187.1"/>
    <property type="molecule type" value="Genomic_DNA"/>
</dbReference>
<feature type="compositionally biased region" description="Low complexity" evidence="1">
    <location>
        <begin position="19"/>
        <end position="29"/>
    </location>
</feature>
<gene>
    <name evidence="2" type="ORF">PGT21_007724</name>
    <name evidence="3" type="ORF">PGTUg99_050166</name>
</gene>
<evidence type="ECO:0000313" key="4">
    <source>
        <dbReference type="Proteomes" id="UP000324748"/>
    </source>
</evidence>
<dbReference type="AlphaFoldDB" id="A0A5B0P3R1"/>
<comment type="caution">
    <text evidence="2">The sequence shown here is derived from an EMBL/GenBank/DDBJ whole genome shotgun (WGS) entry which is preliminary data.</text>
</comment>
<name>A0A5B0P3R1_PUCGR</name>
<protein>
    <submittedName>
        <fullName evidence="2">Uncharacterized protein</fullName>
    </submittedName>
</protein>
<sequence>MTSSRPMSVALSDATITGSESESVAESSSPAFRSSLACADDSEYDSFNECSPVDYDSVDKRSSAQPGDYSHFHPVFTRDTFSLEEIHDLRILITDELIRFARSSRAASETDRIQRLRLYSRVEDLFSTLYMHQLGPPMDHRRALIQAKGEEEKRKDKEEMLVFHKAVGAQSEEVTEEYVSEIKSLVEDQAHAVSAFRRGFVINFLWVIFRVFLNF</sequence>
<evidence type="ECO:0000313" key="3">
    <source>
        <dbReference type="EMBL" id="KAA1099064.1"/>
    </source>
</evidence>
<organism evidence="2 4">
    <name type="scientific">Puccinia graminis f. sp. tritici</name>
    <dbReference type="NCBI Taxonomy" id="56615"/>
    <lineage>
        <taxon>Eukaryota</taxon>
        <taxon>Fungi</taxon>
        <taxon>Dikarya</taxon>
        <taxon>Basidiomycota</taxon>
        <taxon>Pucciniomycotina</taxon>
        <taxon>Pucciniomycetes</taxon>
        <taxon>Pucciniales</taxon>
        <taxon>Pucciniaceae</taxon>
        <taxon>Puccinia</taxon>
    </lineage>
</organism>
<accession>A0A5B0P3R1</accession>